<gene>
    <name evidence="1" type="ORF">ABE41_018895</name>
</gene>
<sequence>MKVGTARAIAAEWVMLHLSEEPWFRGAYFSGSTIHLNENEEMSAASDMDVVVAMARDETPLKLGKFRYEGVLIEITYLSWSKLQSGEDVLTDYHLAGSFRVNTIISDPTGHLEKLQHDVSVHFTEEAWVLCRCENARLRIEHGLKSIHPQDPWHDQVTSWLFPTGVTTHVILVAALQNPTVRLRYLKVRDVLKEYGYEDVYSELLKLLGVWDMTAERVELHLRALEQTFDAAVSVSRTPFFFSSDITAEAQPIVIDGSRDLIRSGFHREAVFWMVATFARCHKIFEVDGSNEIQLKHRPAFDAMVADLGIFSTNDLTRRAEDVLDFLPRLWETAELIISANQHIFKKKH</sequence>
<evidence type="ECO:0000313" key="2">
    <source>
        <dbReference type="Proteomes" id="UP000077412"/>
    </source>
</evidence>
<reference evidence="1 2" key="1">
    <citation type="submission" date="2016-08" db="EMBL/GenBank/DDBJ databases">
        <title>Complete genome sequence of Fictibacillus arsenicus G25-54, a strain with toxicity to nematodes and a potential arsenic-resistance activity.</title>
        <authorList>
            <person name="Zheng Z."/>
        </authorList>
    </citation>
    <scope>NUCLEOTIDE SEQUENCE [LARGE SCALE GENOMIC DNA]</scope>
    <source>
        <strain evidence="1 2">G25-54</strain>
    </source>
</reference>
<dbReference type="AlphaFoldDB" id="A0A1B1Z9H9"/>
<dbReference type="KEGG" id="far:ABE41_018895"/>
<accession>A0A1B1Z9H9</accession>
<evidence type="ECO:0000313" key="1">
    <source>
        <dbReference type="EMBL" id="ANX14084.1"/>
    </source>
</evidence>
<dbReference type="EMBL" id="CP016761">
    <property type="protein sequence ID" value="ANX14084.1"/>
    <property type="molecule type" value="Genomic_DNA"/>
</dbReference>
<dbReference type="OrthoDB" id="3659232at2"/>
<organism evidence="1 2">
    <name type="scientific">Fictibacillus arsenicus</name>
    <dbReference type="NCBI Taxonomy" id="255247"/>
    <lineage>
        <taxon>Bacteria</taxon>
        <taxon>Bacillati</taxon>
        <taxon>Bacillota</taxon>
        <taxon>Bacilli</taxon>
        <taxon>Bacillales</taxon>
        <taxon>Fictibacillaceae</taxon>
        <taxon>Fictibacillus</taxon>
    </lineage>
</organism>
<keyword evidence="2" id="KW-1185">Reference proteome</keyword>
<dbReference type="Proteomes" id="UP000077412">
    <property type="component" value="Chromosome"/>
</dbReference>
<protein>
    <submittedName>
        <fullName evidence="1">Uncharacterized protein</fullName>
    </submittedName>
</protein>
<proteinExistence type="predicted"/>
<dbReference type="STRING" id="255247.ABE41_018895"/>
<dbReference type="RefSeq" id="WP_066293807.1">
    <property type="nucleotide sequence ID" value="NZ_CP016761.1"/>
</dbReference>
<name>A0A1B1Z9H9_9BACL</name>